<dbReference type="Pfam" id="PF03663">
    <property type="entry name" value="Glyco_hydro_76"/>
    <property type="match status" value="2"/>
</dbReference>
<dbReference type="Gene3D" id="1.50.10.20">
    <property type="match status" value="1"/>
</dbReference>
<organism evidence="1 2">
    <name type="scientific">Sphingobacterium multivorum</name>
    <dbReference type="NCBI Taxonomy" id="28454"/>
    <lineage>
        <taxon>Bacteria</taxon>
        <taxon>Pseudomonadati</taxon>
        <taxon>Bacteroidota</taxon>
        <taxon>Sphingobacteriia</taxon>
        <taxon>Sphingobacteriales</taxon>
        <taxon>Sphingobacteriaceae</taxon>
        <taxon>Sphingobacterium</taxon>
    </lineage>
</organism>
<dbReference type="Proteomes" id="UP000251241">
    <property type="component" value="Unassembled WGS sequence"/>
</dbReference>
<dbReference type="GeneID" id="97179717"/>
<dbReference type="GO" id="GO:0005975">
    <property type="term" value="P:carbohydrate metabolic process"/>
    <property type="evidence" value="ECO:0007669"/>
    <property type="project" value="InterPro"/>
</dbReference>
<reference evidence="1 2" key="1">
    <citation type="submission" date="2018-06" db="EMBL/GenBank/DDBJ databases">
        <authorList>
            <consortium name="Pathogen Informatics"/>
            <person name="Doyle S."/>
        </authorList>
    </citation>
    <scope>NUCLEOTIDE SEQUENCE [LARGE SCALE GENOMIC DNA]</scope>
    <source>
        <strain evidence="1 2">NCTC11343</strain>
    </source>
</reference>
<dbReference type="EMBL" id="UAUU01000011">
    <property type="protein sequence ID" value="SPZ92879.1"/>
    <property type="molecule type" value="Genomic_DNA"/>
</dbReference>
<dbReference type="GO" id="GO:0016787">
    <property type="term" value="F:hydrolase activity"/>
    <property type="evidence" value="ECO:0007669"/>
    <property type="project" value="UniProtKB-KW"/>
</dbReference>
<gene>
    <name evidence="1" type="ORF">NCTC11343_04829</name>
</gene>
<proteinExistence type="predicted"/>
<keyword evidence="1" id="KW-0378">Hydrolase</keyword>
<evidence type="ECO:0000313" key="1">
    <source>
        <dbReference type="EMBL" id="SPZ92879.1"/>
    </source>
</evidence>
<dbReference type="PANTHER" id="PTHR47791">
    <property type="entry name" value="MEIOTICALLY UP-REGULATED GENE 191 PROTEIN"/>
    <property type="match status" value="1"/>
</dbReference>
<protein>
    <submittedName>
        <fullName evidence="1">Predicted glycosyl hydrolase</fullName>
    </submittedName>
</protein>
<dbReference type="SUPFAM" id="SSF48208">
    <property type="entry name" value="Six-hairpin glycosidases"/>
    <property type="match status" value="1"/>
</dbReference>
<dbReference type="AlphaFoldDB" id="A0A2X2LHZ4"/>
<dbReference type="PANTHER" id="PTHR47791:SF3">
    <property type="entry name" value="MEIOTICALLY UP-REGULATED GENE 191 PROTEIN"/>
    <property type="match status" value="1"/>
</dbReference>
<dbReference type="RefSeq" id="WP_112376065.1">
    <property type="nucleotide sequence ID" value="NZ_CP069793.1"/>
</dbReference>
<dbReference type="InterPro" id="IPR005198">
    <property type="entry name" value="Glyco_hydro_76"/>
</dbReference>
<dbReference type="InterPro" id="IPR053169">
    <property type="entry name" value="MUG_Protein"/>
</dbReference>
<evidence type="ECO:0000313" key="2">
    <source>
        <dbReference type="Proteomes" id="UP000251241"/>
    </source>
</evidence>
<dbReference type="InterPro" id="IPR008928">
    <property type="entry name" value="6-hairpin_glycosidase_sf"/>
</dbReference>
<name>A0A2X2LHZ4_SPHMU</name>
<sequence length="487" mass="56014">MIKFFSNRPFWALSLISLSVSPLCVKQAYAQELHTQRSVHDQNKSQQNLLRAIQLIDRSMDVYFSGEDFKMHRFYNPFTKVRSEETASVWMYSVSIESVNAVLSGLKKQQKVDNGKLYKMYYSRYVDLLAKLHANAAYYLGTFTLTSFTQHKEWTVYAVDRVREKGKANVTGVLNVYDDQMWLVRELLEAYHLTGQDRYLQEAEYLTAYVLDGWDCTLDEKGKEHGGIPWGPGYVTKHACSNAPMISPLVALYEIYKNKGDQIIAHSIDQKDKLTRIAKKERKADFYLRYAKRIYDWQKANLLNEKGVYADMMGDCFPDCSIAYETVNGVRYRKNTELRKAVGTAFSYNSGTMISGAADLYRVTKAKSYLEDGKKLADATFTYFGKFGQQIPEHYTYATDGFNNWFNGVLLRGYTTILPNYSKAGMYVKSFQENLDYGYTHFLNEGFLPNDLLGGWAKDKSKNDLEGMFMFTFAAQYATLAQVEQPK</sequence>
<accession>A0A2X2LHZ4</accession>